<dbReference type="GO" id="GO:0000164">
    <property type="term" value="C:protein phosphatase type 1 complex"/>
    <property type="evidence" value="ECO:0007669"/>
    <property type="project" value="TreeGrafter"/>
</dbReference>
<dbReference type="PROSITE" id="PS51159">
    <property type="entry name" value="CBM21"/>
    <property type="match status" value="1"/>
</dbReference>
<feature type="region of interest" description="Disordered" evidence="1">
    <location>
        <begin position="299"/>
        <end position="325"/>
    </location>
</feature>
<feature type="compositionally biased region" description="Polar residues" evidence="1">
    <location>
        <begin position="10"/>
        <end position="25"/>
    </location>
</feature>
<accession>A0AAV9QAD8</accession>
<dbReference type="PANTHER" id="PTHR12307:SF36">
    <property type="entry name" value="GLYCOGEN-BINDING SUBUNIT 76A"/>
    <property type="match status" value="1"/>
</dbReference>
<proteinExistence type="predicted"/>
<dbReference type="GO" id="GO:0008157">
    <property type="term" value="F:protein phosphatase 1 binding"/>
    <property type="evidence" value="ECO:0007669"/>
    <property type="project" value="TreeGrafter"/>
</dbReference>
<feature type="domain" description="CBM21" evidence="2">
    <location>
        <begin position="341"/>
        <end position="455"/>
    </location>
</feature>
<feature type="compositionally biased region" description="Polar residues" evidence="1">
    <location>
        <begin position="483"/>
        <end position="498"/>
    </location>
</feature>
<dbReference type="AlphaFoldDB" id="A0AAV9QAD8"/>
<reference evidence="3 4" key="1">
    <citation type="submission" date="2023-06" db="EMBL/GenBank/DDBJ databases">
        <title>Black Yeasts Isolated from many extreme environments.</title>
        <authorList>
            <person name="Coleine C."/>
            <person name="Stajich J.E."/>
            <person name="Selbmann L."/>
        </authorList>
    </citation>
    <scope>NUCLEOTIDE SEQUENCE [LARGE SCALE GENOMIC DNA]</scope>
    <source>
        <strain evidence="3 4">CCFEE 5887</strain>
    </source>
</reference>
<name>A0AAV9QAD8_9PEZI</name>
<dbReference type="InterPro" id="IPR038175">
    <property type="entry name" value="CBM21_dom_sf"/>
</dbReference>
<feature type="region of interest" description="Disordered" evidence="1">
    <location>
        <begin position="696"/>
        <end position="787"/>
    </location>
</feature>
<dbReference type="GO" id="GO:2001069">
    <property type="term" value="F:glycogen binding"/>
    <property type="evidence" value="ECO:0007669"/>
    <property type="project" value="TreeGrafter"/>
</dbReference>
<feature type="compositionally biased region" description="Low complexity" evidence="1">
    <location>
        <begin position="705"/>
        <end position="716"/>
    </location>
</feature>
<evidence type="ECO:0000313" key="4">
    <source>
        <dbReference type="Proteomes" id="UP001345827"/>
    </source>
</evidence>
<protein>
    <recommendedName>
        <fullName evidence="2">CBM21 domain-containing protein</fullName>
    </recommendedName>
</protein>
<dbReference type="Gene3D" id="2.60.40.2440">
    <property type="entry name" value="Carbohydrate binding type-21 domain"/>
    <property type="match status" value="1"/>
</dbReference>
<dbReference type="Proteomes" id="UP001345827">
    <property type="component" value="Unassembled WGS sequence"/>
</dbReference>
<dbReference type="InterPro" id="IPR050782">
    <property type="entry name" value="PP1_regulatory_subunit_3"/>
</dbReference>
<evidence type="ECO:0000256" key="1">
    <source>
        <dbReference type="SAM" id="MobiDB-lite"/>
    </source>
</evidence>
<sequence length="787" mass="85239">MPYTPPALQSPASSKQPSPTPSRSHSYIKGQLLSPELPASSVRPNLPRSSASSSYLSKHRRSPSLNEARNDVIHNGEAYQENGILDPYGSIRQSPPPVNNSLVPAGMTISPPDSSHNSSDDEEPQTRGRARDLEADNLEALQAAIRSIEQRKTGSPNRGSAKDTTTKMDSTAPKVETASSDNSTSQRPPLSQEARKISHSRSSTDSNIVFEPPLPQTPPILSRTDTDDSDSDGPPADRPPMVRKKSGELVRPALRPSSRRRPSSMPGTPTYSKAVHFDSHLEHVRHFLQVDRPLAVSAGSSPVENYESESEFPFGSDESGARPRSNVPEWDLVLRNFDETNISKKSQVVCVERIFLSSDNKNLVGTVSVQNLAFQKQVVARFTFDYWKTTSEVVADFNTDVRRKPNHDGRDQFNFSIRLIDQANLENRTLFFCVRYTVNGQDFWDNNNNLNYQVDFTKKSKVQHAKDGMPGLGARPVTALPRTRQSPPTSSGRPKSLPSSLSFDDFATGFDNFGFPSAGVLMGEPKLKLRSPRSKTELISDPPSRRKASAGQAFGNRYDFNSSLNAAKSSAFAALGDYSGLTTSRADTKWSSSHEVPASTPAKSVAIAPPKHDIGVNGSITGASIDAPAVAPMTSKPAALVPERPSLTSESYQDLAMKELVEKKFCFFGTTGATKQVDPLKPAALSMVDGAADYTSASDVSADDTPQSGHSSGSSTPTPPRSMSPTPSSQSVRRTGSYLGRAPSPMARSGSYFGSRSQSPVLFGYPYRSSSQHSLMSETPTPTAIRG</sequence>
<keyword evidence="4" id="KW-1185">Reference proteome</keyword>
<feature type="region of interest" description="Disordered" evidence="1">
    <location>
        <begin position="1"/>
        <end position="273"/>
    </location>
</feature>
<gene>
    <name evidence="3" type="ORF">LTR25_004829</name>
</gene>
<dbReference type="PANTHER" id="PTHR12307">
    <property type="entry name" value="PROTEIN PHOSPHATASE 1 REGULATORY SUBUNIT"/>
    <property type="match status" value="1"/>
</dbReference>
<evidence type="ECO:0000259" key="2">
    <source>
        <dbReference type="PROSITE" id="PS51159"/>
    </source>
</evidence>
<feature type="compositionally biased region" description="Basic and acidic residues" evidence="1">
    <location>
        <begin position="124"/>
        <end position="134"/>
    </location>
</feature>
<feature type="region of interest" description="Disordered" evidence="1">
    <location>
        <begin position="531"/>
        <end position="550"/>
    </location>
</feature>
<dbReference type="GO" id="GO:0005979">
    <property type="term" value="P:regulation of glycogen biosynthetic process"/>
    <property type="evidence" value="ECO:0007669"/>
    <property type="project" value="TreeGrafter"/>
</dbReference>
<feature type="compositionally biased region" description="Polar residues" evidence="1">
    <location>
        <begin position="768"/>
        <end position="787"/>
    </location>
</feature>
<evidence type="ECO:0000313" key="3">
    <source>
        <dbReference type="EMBL" id="KAK5537577.1"/>
    </source>
</evidence>
<feature type="compositionally biased region" description="Polar residues" evidence="1">
    <location>
        <begin position="177"/>
        <end position="189"/>
    </location>
</feature>
<dbReference type="EMBL" id="JAXLQG010000007">
    <property type="protein sequence ID" value="KAK5537577.1"/>
    <property type="molecule type" value="Genomic_DNA"/>
</dbReference>
<comment type="caution">
    <text evidence="3">The sequence shown here is derived from an EMBL/GenBank/DDBJ whole genome shotgun (WGS) entry which is preliminary data.</text>
</comment>
<feature type="region of interest" description="Disordered" evidence="1">
    <location>
        <begin position="463"/>
        <end position="498"/>
    </location>
</feature>
<dbReference type="Pfam" id="PF03370">
    <property type="entry name" value="CBM_21"/>
    <property type="match status" value="1"/>
</dbReference>
<dbReference type="InterPro" id="IPR005036">
    <property type="entry name" value="CBM21_dom"/>
</dbReference>
<organism evidence="3 4">
    <name type="scientific">Vermiconidia calcicola</name>
    <dbReference type="NCBI Taxonomy" id="1690605"/>
    <lineage>
        <taxon>Eukaryota</taxon>
        <taxon>Fungi</taxon>
        <taxon>Dikarya</taxon>
        <taxon>Ascomycota</taxon>
        <taxon>Pezizomycotina</taxon>
        <taxon>Dothideomycetes</taxon>
        <taxon>Dothideomycetidae</taxon>
        <taxon>Mycosphaerellales</taxon>
        <taxon>Extremaceae</taxon>
        <taxon>Vermiconidia</taxon>
    </lineage>
</organism>